<dbReference type="EMBL" id="OP413839">
    <property type="protein sequence ID" value="UYL64957.1"/>
    <property type="molecule type" value="Genomic_DNA"/>
</dbReference>
<proteinExistence type="predicted"/>
<sequence length="122" mass="14388">MKTATFPLSFFNKVYHQFAPYFEDDNDIHFDPTGVFIQAILPPSPQLEEEEVIFSEGEEMRMFVAHFSEATIVGWCRGDLKEERVADILKDFTQNLRSSRRYEEEKEAIRVWNCDLFLGKKE</sequence>
<accession>A0AA46TDK0</accession>
<keyword evidence="2" id="KW-1185">Reference proteome</keyword>
<reference evidence="1 2" key="1">
    <citation type="submission" date="2022-09" db="EMBL/GenBank/DDBJ databases">
        <title>Evolutionary Diversification of Methanotrophic Ca. Methanophagales (ANME-1) and Their Expansive Virome.</title>
        <authorList>
            <person name="Laso-Perez R."/>
            <person name="Wu F."/>
            <person name="Cremiere A."/>
            <person name="Speth D.R."/>
            <person name="Magyar J.S."/>
            <person name="Krupovic M."/>
            <person name="Orphan V.J."/>
        </authorList>
    </citation>
    <scope>NUCLEOTIDE SEQUENCE [LARGE SCALE GENOMIC DNA]</scope>
    <source>
        <strain evidence="1">PBV082</strain>
    </source>
</reference>
<name>A0AA46TDK0_9VIRU</name>
<protein>
    <submittedName>
        <fullName evidence="1">Uncharacterized protein</fullName>
    </submittedName>
</protein>
<dbReference type="Proteomes" id="UP001156272">
    <property type="component" value="Segment"/>
</dbReference>
<evidence type="ECO:0000313" key="1">
    <source>
        <dbReference type="EMBL" id="UYL64957.1"/>
    </source>
</evidence>
<gene>
    <name evidence="1" type="ORF">EJNHJLOP_00068</name>
</gene>
<evidence type="ECO:0000313" key="2">
    <source>
        <dbReference type="Proteomes" id="UP001156272"/>
    </source>
</evidence>
<organism evidence="1 2">
    <name type="scientific">Methanophagales virus PBV082</name>
    <dbReference type="NCBI Taxonomy" id="3071307"/>
    <lineage>
        <taxon>Viruses</taxon>
        <taxon>Viruses incertae sedis</taxon>
        <taxon>Itzamnaviridae</taxon>
        <taxon>Pletoitzamnavirus</taxon>
        <taxon>Pletoitzamnavirus pescaderoense</taxon>
    </lineage>
</organism>